<evidence type="ECO:0000313" key="1">
    <source>
        <dbReference type="EMBL" id="WHZ58980.1"/>
    </source>
</evidence>
<protein>
    <submittedName>
        <fullName evidence="1">NUDIX domain-containing protein</fullName>
    </submittedName>
</protein>
<proteinExistence type="predicted"/>
<reference evidence="2" key="1">
    <citation type="journal article" date="2025" name="Aquaculture">
        <title>Assessment of the bioflocculant production and safety properties of Metabacillus hrfriensis sp. nov. based on phenotypic and whole-genome sequencing analysis.</title>
        <authorList>
            <person name="Zhang R."/>
            <person name="Zhao Z."/>
            <person name="Luo L."/>
            <person name="Wang S."/>
            <person name="Guo K."/>
            <person name="Xu W."/>
        </authorList>
    </citation>
    <scope>NUCLEOTIDE SEQUENCE [LARGE SCALE GENOMIC DNA]</scope>
    <source>
        <strain evidence="2">CT-WN-B3</strain>
    </source>
</reference>
<dbReference type="Proteomes" id="UP001226091">
    <property type="component" value="Chromosome"/>
</dbReference>
<accession>A0ACD4REN0</accession>
<sequence length="209" mass="24423">MDKELLRIYDENHNPIGTAARSDVHKSGYWHETFHCWFAGRENGRVYLYFQLRSKVKKDYPNLYDITAAGHILANETIEDGTREVEEEIGIRLSFSDLVLLDVLKYSVSQKGLIDNEIAYVFFYPFNQPFERFTLQKEEVAGMARAELHLVKDLMAGRRTGLLMDGFEVDQAGTRKNVQTKVDKSRFVPHEDAYYERVLELIEDEMMRK</sequence>
<keyword evidence="2" id="KW-1185">Reference proteome</keyword>
<gene>
    <name evidence="1" type="ORF">QLQ22_06470</name>
</gene>
<dbReference type="EMBL" id="CP126116">
    <property type="protein sequence ID" value="WHZ58980.1"/>
    <property type="molecule type" value="Genomic_DNA"/>
</dbReference>
<evidence type="ECO:0000313" key="2">
    <source>
        <dbReference type="Proteomes" id="UP001226091"/>
    </source>
</evidence>
<organism evidence="1 2">
    <name type="scientific">Metabacillus hrfriensis</name>
    <dbReference type="NCBI Taxonomy" id="3048891"/>
    <lineage>
        <taxon>Bacteria</taxon>
        <taxon>Bacillati</taxon>
        <taxon>Bacillota</taxon>
        <taxon>Bacilli</taxon>
        <taxon>Bacillales</taxon>
        <taxon>Bacillaceae</taxon>
        <taxon>Metabacillus</taxon>
    </lineage>
</organism>
<name>A0ACD4REN0_9BACI</name>